<dbReference type="RefSeq" id="WP_142891650.1">
    <property type="nucleotide sequence ID" value="NZ_ML660160.1"/>
</dbReference>
<feature type="chain" id="PRO_5022207575" description="NolW-like domain-containing protein" evidence="1">
    <location>
        <begin position="23"/>
        <end position="196"/>
    </location>
</feature>
<comment type="caution">
    <text evidence="2">The sequence shown here is derived from an EMBL/GenBank/DDBJ whole genome shotgun (WGS) entry which is preliminary data.</text>
</comment>
<dbReference type="OrthoDB" id="9775455at2"/>
<proteinExistence type="predicted"/>
<feature type="signal peptide" evidence="1">
    <location>
        <begin position="1"/>
        <end position="22"/>
    </location>
</feature>
<name>A0A545UJE3_9GAMM</name>
<dbReference type="AlphaFoldDB" id="A0A545UJE3"/>
<protein>
    <recommendedName>
        <fullName evidence="4">NolW-like domain-containing protein</fullName>
    </recommendedName>
</protein>
<dbReference type="Proteomes" id="UP000315439">
    <property type="component" value="Unassembled WGS sequence"/>
</dbReference>
<evidence type="ECO:0000313" key="2">
    <source>
        <dbReference type="EMBL" id="TQV89586.1"/>
    </source>
</evidence>
<evidence type="ECO:0000313" key="3">
    <source>
        <dbReference type="Proteomes" id="UP000315439"/>
    </source>
</evidence>
<keyword evidence="1" id="KW-0732">Signal</keyword>
<accession>A0A545UJE3</accession>
<dbReference type="Gene3D" id="3.30.1370.120">
    <property type="match status" value="1"/>
</dbReference>
<organism evidence="2 3">
    <name type="scientific">Aliikangiella coralliicola</name>
    <dbReference type="NCBI Taxonomy" id="2592383"/>
    <lineage>
        <taxon>Bacteria</taxon>
        <taxon>Pseudomonadati</taxon>
        <taxon>Pseudomonadota</taxon>
        <taxon>Gammaproteobacteria</taxon>
        <taxon>Oceanospirillales</taxon>
        <taxon>Pleioneaceae</taxon>
        <taxon>Aliikangiella</taxon>
    </lineage>
</organism>
<evidence type="ECO:0000256" key="1">
    <source>
        <dbReference type="SAM" id="SignalP"/>
    </source>
</evidence>
<reference evidence="2 3" key="1">
    <citation type="submission" date="2019-07" db="EMBL/GenBank/DDBJ databases">
        <title>Draft genome for Aliikangiella sp. M105.</title>
        <authorList>
            <person name="Wang G."/>
        </authorList>
    </citation>
    <scope>NUCLEOTIDE SEQUENCE [LARGE SCALE GENOMIC DNA]</scope>
    <source>
        <strain evidence="2 3">M105</strain>
    </source>
</reference>
<gene>
    <name evidence="2" type="ORF">FLL46_01500</name>
</gene>
<dbReference type="EMBL" id="VIKS01000001">
    <property type="protein sequence ID" value="TQV89586.1"/>
    <property type="molecule type" value="Genomic_DNA"/>
</dbReference>
<sequence>MKLIYQITLTLILATSTSTVIAGSQNTSENNYIIARQDKTIKLTKLLDAVSKQSKKKFLIDSEVGVNVVAYGIDTDDITYNELLHLLGRNQMTAVDLDNYVNIIPARKAKRFAQVLPSATGQKIENDSQWVTKIVDCGNLDVKQLIPALRTLIDVNGHMAFYEPSNSLILVAPNATVVRVENIMMELNKNNPKRKS</sequence>
<keyword evidence="3" id="KW-1185">Reference proteome</keyword>
<dbReference type="InterPro" id="IPR038591">
    <property type="entry name" value="NolW-like_sf"/>
</dbReference>
<evidence type="ECO:0008006" key="4">
    <source>
        <dbReference type="Google" id="ProtNLM"/>
    </source>
</evidence>